<dbReference type="AlphaFoldDB" id="A0A4R7G3R9"/>
<comment type="caution">
    <text evidence="5">The sequence shown here is derived from an EMBL/GenBank/DDBJ whole genome shotgun (WGS) entry which is preliminary data.</text>
</comment>
<feature type="domain" description="Guanylate kinase-like" evidence="4">
    <location>
        <begin position="30"/>
        <end position="235"/>
    </location>
</feature>
<dbReference type="Gene3D" id="1.10.10.10">
    <property type="entry name" value="Winged helix-like DNA-binding domain superfamily/Winged helix DNA-binding domain"/>
    <property type="match status" value="1"/>
</dbReference>
<dbReference type="InterPro" id="IPR036388">
    <property type="entry name" value="WH-like_DNA-bd_sf"/>
</dbReference>
<dbReference type="Pfam" id="PF13191">
    <property type="entry name" value="AAA_16"/>
    <property type="match status" value="1"/>
</dbReference>
<keyword evidence="2" id="KW-0067">ATP-binding</keyword>
<dbReference type="Proteomes" id="UP000294506">
    <property type="component" value="Unassembled WGS sequence"/>
</dbReference>
<reference evidence="5 6" key="1">
    <citation type="submission" date="2019-03" db="EMBL/GenBank/DDBJ databases">
        <title>Genomic Encyclopedia of Type Strains, Phase III (KMG-III): the genomes of soil and plant-associated and newly described type strains.</title>
        <authorList>
            <person name="Whitman W."/>
        </authorList>
    </citation>
    <scope>NUCLEOTIDE SEQUENCE [LARGE SCALE GENOMIC DNA]</scope>
    <source>
        <strain evidence="5 6">DSM 27373</strain>
    </source>
</reference>
<dbReference type="InterPro" id="IPR027417">
    <property type="entry name" value="P-loop_NTPase"/>
</dbReference>
<dbReference type="InterPro" id="IPR016032">
    <property type="entry name" value="Sig_transdc_resp-reg_C-effctor"/>
</dbReference>
<accession>A0A4R7G3R9</accession>
<evidence type="ECO:0000259" key="3">
    <source>
        <dbReference type="PROSITE" id="PS50043"/>
    </source>
</evidence>
<protein>
    <submittedName>
        <fullName evidence="5">Regulatory LuxR family protein</fullName>
    </submittedName>
</protein>
<dbReference type="PANTHER" id="PTHR16305">
    <property type="entry name" value="TESTICULAR SOLUBLE ADENYLYL CYCLASE"/>
    <property type="match status" value="1"/>
</dbReference>
<gene>
    <name evidence="5" type="ORF">EV640_10455</name>
</gene>
<dbReference type="Gene3D" id="3.40.50.300">
    <property type="entry name" value="P-loop containing nucleotide triphosphate hydrolases"/>
    <property type="match status" value="1"/>
</dbReference>
<dbReference type="SUPFAM" id="SSF46894">
    <property type="entry name" value="C-terminal effector domain of the bipartite response regulators"/>
    <property type="match status" value="1"/>
</dbReference>
<keyword evidence="1" id="KW-0547">Nucleotide-binding</keyword>
<keyword evidence="6" id="KW-1185">Reference proteome</keyword>
<evidence type="ECO:0000259" key="4">
    <source>
        <dbReference type="PROSITE" id="PS50052"/>
    </source>
</evidence>
<dbReference type="PROSITE" id="PS50043">
    <property type="entry name" value="HTH_LUXR_2"/>
    <property type="match status" value="1"/>
</dbReference>
<dbReference type="InterPro" id="IPR041664">
    <property type="entry name" value="AAA_16"/>
</dbReference>
<feature type="domain" description="HTH luxR-type" evidence="3">
    <location>
        <begin position="908"/>
        <end position="973"/>
    </location>
</feature>
<dbReference type="GO" id="GO:0005737">
    <property type="term" value="C:cytoplasm"/>
    <property type="evidence" value="ECO:0007669"/>
    <property type="project" value="TreeGrafter"/>
</dbReference>
<dbReference type="InterPro" id="IPR000792">
    <property type="entry name" value="Tscrpt_reg_LuxR_C"/>
</dbReference>
<evidence type="ECO:0000313" key="5">
    <source>
        <dbReference type="EMBL" id="TDS86033.1"/>
    </source>
</evidence>
<organism evidence="5 6">
    <name type="scientific">Nesterenkonia aurantiaca</name>
    <dbReference type="NCBI Taxonomy" id="1436010"/>
    <lineage>
        <taxon>Bacteria</taxon>
        <taxon>Bacillati</taxon>
        <taxon>Actinomycetota</taxon>
        <taxon>Actinomycetes</taxon>
        <taxon>Micrococcales</taxon>
        <taxon>Micrococcaceae</taxon>
        <taxon>Nesterenkonia</taxon>
    </lineage>
</organism>
<dbReference type="SMART" id="SM00421">
    <property type="entry name" value="HTH_LUXR"/>
    <property type="match status" value="1"/>
</dbReference>
<dbReference type="SUPFAM" id="SSF52540">
    <property type="entry name" value="P-loop containing nucleoside triphosphate hydrolases"/>
    <property type="match status" value="1"/>
</dbReference>
<evidence type="ECO:0000313" key="6">
    <source>
        <dbReference type="Proteomes" id="UP000294506"/>
    </source>
</evidence>
<name>A0A4R7G3R9_9MICC</name>
<dbReference type="PRINTS" id="PR00038">
    <property type="entry name" value="HTHLUXR"/>
</dbReference>
<dbReference type="GO" id="GO:0004016">
    <property type="term" value="F:adenylate cyclase activity"/>
    <property type="evidence" value="ECO:0007669"/>
    <property type="project" value="TreeGrafter"/>
</dbReference>
<proteinExistence type="predicted"/>
<dbReference type="PANTHER" id="PTHR16305:SF35">
    <property type="entry name" value="TRANSCRIPTIONAL ACTIVATOR DOMAIN"/>
    <property type="match status" value="1"/>
</dbReference>
<dbReference type="InterPro" id="IPR008144">
    <property type="entry name" value="Guanylate_kin-like_dom"/>
</dbReference>
<evidence type="ECO:0000256" key="1">
    <source>
        <dbReference type="ARBA" id="ARBA00022741"/>
    </source>
</evidence>
<dbReference type="GO" id="GO:0005524">
    <property type="term" value="F:ATP binding"/>
    <property type="evidence" value="ECO:0007669"/>
    <property type="project" value="UniProtKB-KW"/>
</dbReference>
<dbReference type="EMBL" id="SOAN01000004">
    <property type="protein sequence ID" value="TDS86033.1"/>
    <property type="molecule type" value="Genomic_DNA"/>
</dbReference>
<dbReference type="GO" id="GO:0006355">
    <property type="term" value="P:regulation of DNA-templated transcription"/>
    <property type="evidence" value="ECO:0007669"/>
    <property type="project" value="InterPro"/>
</dbReference>
<dbReference type="CDD" id="cd06170">
    <property type="entry name" value="LuxR_C_like"/>
    <property type="match status" value="1"/>
</dbReference>
<dbReference type="CDD" id="cd00009">
    <property type="entry name" value="AAA"/>
    <property type="match status" value="1"/>
</dbReference>
<dbReference type="GO" id="GO:0003677">
    <property type="term" value="F:DNA binding"/>
    <property type="evidence" value="ECO:0007669"/>
    <property type="project" value="InterPro"/>
</dbReference>
<sequence length="980" mass="106509">MSRLHRFLGRESELELIAAAAESVHSSSDPRFILIDGPPGVGKTSLLNEAVARLTGWSRANVYLDVADRATPGYAAAHLLRKPQRYHAPTDPQELAALVQEQVDGITEPVVLVIEDLQWMDPLSAAVVYQTIREVEDVPLLSLVTSRPTTRPELQRLARYTATAGEALRIVLEPFSRAEVRALLQEQTGLPISSNVAARIHDATGGFPAFLDHVIEKLTARDEAITAAALDDALEQLDRGEGPAESQRQRIREVFEETPVQLQEVLALLALSSYPLAIHEIRDLLGVEAVDAAALRDSGLVQESVKSGRFFLTHHIFRQGLVADLPREQRADLHLRLARLDAGPSSARHRAEAALLDPSVGDRPAIVAALTDAARTASRTSDHAETLELSRLAFEVDRSGDTLEALTFAAMRAGTRFAIDSTTSWAQSHENVHPVLRRGILARESLMRGDLQSTLGFLAGGAGLEEASPKALLCYADTVLSASRTTGLRGSYWQLFKIAERTVEVLQLLEERLQAGDPTLRIRMATPEQLLAETRGLRVSLQLWRLLEGMDAAEPELFSQEVEVLLDEVRQIPGTESAQLVLLVARGALLRTTGHLSEAYSDLISAVENWPGRNRRALAHAEIHLTYLLFEAGMWSEAQGFAESAAAEVLDISEDNLAPVAFNAAHLVPAARGEREGQNWPFDLRAHIHRMTDTSLGRAGRGFVEAWGATCAQDHERVISSVLGLQAELNIWSRAITPAVLLGRSLFHSGRAQALPALITKVRADEHSSAAQRDYVLRHLRGLAAMGAGKHVTAYEHLSAAMTTVSGIPALKSSQVSGDGGALSIYRGLLALDLAQCVVLGMDSLQEKVEQSSEWVLWAGSMFQGCGAEGLFHQADEVFRTLRKGGALPGAVGRVRMIDLPAGLSSKARFALAALTAREREIALMVGHGLSNKDVAEELVLSVRTVEYHVANALGKLALDSRHALRRMLQDEAEDGLRSA</sequence>
<dbReference type="RefSeq" id="WP_084479635.1">
    <property type="nucleotide sequence ID" value="NZ_SOAN01000004.1"/>
</dbReference>
<dbReference type="Pfam" id="PF00196">
    <property type="entry name" value="GerE"/>
    <property type="match status" value="1"/>
</dbReference>
<dbReference type="PROSITE" id="PS00622">
    <property type="entry name" value="HTH_LUXR_1"/>
    <property type="match status" value="1"/>
</dbReference>
<dbReference type="PROSITE" id="PS50052">
    <property type="entry name" value="GUANYLATE_KINASE_2"/>
    <property type="match status" value="1"/>
</dbReference>
<evidence type="ECO:0000256" key="2">
    <source>
        <dbReference type="ARBA" id="ARBA00022840"/>
    </source>
</evidence>